<feature type="chain" id="PRO_5032282765" evidence="7">
    <location>
        <begin position="20"/>
        <end position="1082"/>
    </location>
</feature>
<feature type="transmembrane region" description="Helical" evidence="6">
    <location>
        <begin position="1061"/>
        <end position="1081"/>
    </location>
</feature>
<dbReference type="Gene3D" id="2.60.40.10">
    <property type="entry name" value="Immunoglobulins"/>
    <property type="match status" value="1"/>
</dbReference>
<dbReference type="InterPro" id="IPR003886">
    <property type="entry name" value="NIDO_dom"/>
</dbReference>
<sequence length="1082" mass="121645">MFQIVLIFLLVGQHIYVQANQSLDDFFPFGLEVGDTKMRPNDDESHGPIPLPLIFPYFDNNHRQIYQANNGLFSFLNAIPTYNPIEFPIGNNERLLTPFWSDIDTRGNTNNLSDNSVYHHVYRRNQNHSEIFDKAERFVREYFPRETTFDPLMIITGTWYRVGYYSAYVDRLNTFQMVLVTDEIRSFAFFLYNDLQWASQSSGGPYAQAGFNAGDGVISKMLKYSRTENITLLVNESNVNVPGLFAFRIDTANIEAGGCNEHESLNHLPIRGSQIGGTSVYFQGPCFNSNTTEIQCRFGEFGVVDGLILSEFRAICISPLAAHPGNVELTVSFDGGNTFLSSGVYTYMPMTDDAMINEQILVRQDGDIKTVIDWDAKIEVEWMFSEASLANLSSENFIVIEYEILTPNDESTRRKEQRVLNSDVDIQINAVIPLASNIPLQSGRQTIQINLAEISRRQFRMISVTGPTIGIIRLGIFINRSHRIARQMKSALILIQKTSEYICDTWKNNQPAPSTWNQNLLPCPNRLDQARVARAQYVPDPMCQPEANRPFYIPSSVNCWFHQGRPHFQEENAVACFRSVRFNEHNAGGQCCYSEAGHLIRRGSGAGNDDRYHSDKAFWKHQFHDVLPYIACCKSLSDPERCNLYFHYRPSRPGSDTMGQFGGTWGDPHFLTLDGTAYTFNGYGEYIYLAIPEQQSTVFDSSSSFRFESQIRTTPIESGTTNATAIKAFAAKIGLQKISITVSRRNQLLVHLNGDELAFDNDLNTTTLQLEEFSITKTRPNNQLTILCQLGVHIQITPIFITTKSVMVLNVGAAISGELKGNWTFGLIGSYDGNPSNDLRDSSGNIVGTTDTLSTEQIHQLFGMTWAIDPVRSHFYYESSDNASFYSFQNKIYRPTFNVSINSSNDSNARDACGILSNATDSSLWSFAQRTCYYDIAVTGDIAFGRSSRQTAEQQIEQREAMRNSPKFNSNLSLTQSVRVGEQVQISFQATSEFSLTIHYKLLHAPDGSSLDGLTGEFNWKVPDETESSKKIPVEVSAQDATYNLTSTYEVLLEIQPKSNALALAASIILLTLTFTSSFVLP</sequence>
<evidence type="ECO:0000259" key="10">
    <source>
        <dbReference type="PROSITE" id="PS51233"/>
    </source>
</evidence>
<keyword evidence="7" id="KW-0732">Signal</keyword>
<feature type="domain" description="VWFD" evidence="10">
    <location>
        <begin position="660"/>
        <end position="874"/>
    </location>
</feature>
<evidence type="ECO:0000259" key="9">
    <source>
        <dbReference type="PROSITE" id="PS51220"/>
    </source>
</evidence>
<evidence type="ECO:0000313" key="12">
    <source>
        <dbReference type="Proteomes" id="UP000663852"/>
    </source>
</evidence>
<dbReference type="Proteomes" id="UP000663852">
    <property type="component" value="Unassembled WGS sequence"/>
</dbReference>
<dbReference type="InterPro" id="IPR051495">
    <property type="entry name" value="Epithelial_Barrier/Signaling"/>
</dbReference>
<name>A0A815BYJ8_ADIRI</name>
<dbReference type="Pfam" id="PF01833">
    <property type="entry name" value="TIG"/>
    <property type="match status" value="1"/>
</dbReference>
<evidence type="ECO:0000256" key="3">
    <source>
        <dbReference type="ARBA" id="ARBA00022989"/>
    </source>
</evidence>
<dbReference type="PROSITE" id="PS51233">
    <property type="entry name" value="VWFD"/>
    <property type="match status" value="1"/>
</dbReference>
<dbReference type="SUPFAM" id="SSF81296">
    <property type="entry name" value="E set domains"/>
    <property type="match status" value="1"/>
</dbReference>
<comment type="subcellular location">
    <subcellularLocation>
        <location evidence="1">Membrane</location>
    </subcellularLocation>
</comment>
<feature type="domain" description="NIDO" evidence="9">
    <location>
        <begin position="98"/>
        <end position="252"/>
    </location>
</feature>
<dbReference type="Pfam" id="PF00094">
    <property type="entry name" value="VWD"/>
    <property type="match status" value="1"/>
</dbReference>
<dbReference type="GO" id="GO:0016020">
    <property type="term" value="C:membrane"/>
    <property type="evidence" value="ECO:0007669"/>
    <property type="project" value="UniProtKB-SubCell"/>
</dbReference>
<evidence type="ECO:0000256" key="4">
    <source>
        <dbReference type="ARBA" id="ARBA00023136"/>
    </source>
</evidence>
<dbReference type="InterPro" id="IPR014756">
    <property type="entry name" value="Ig_E-set"/>
</dbReference>
<dbReference type="InterPro" id="IPR001846">
    <property type="entry name" value="VWF_type-D"/>
</dbReference>
<evidence type="ECO:0000256" key="7">
    <source>
        <dbReference type="SAM" id="SignalP"/>
    </source>
</evidence>
<feature type="domain" description="AMOP" evidence="8">
    <location>
        <begin position="495"/>
        <end position="649"/>
    </location>
</feature>
<keyword evidence="5" id="KW-1015">Disulfide bond</keyword>
<accession>A0A815BYJ8</accession>
<dbReference type="SMART" id="SM00723">
    <property type="entry name" value="AMOP"/>
    <property type="match status" value="1"/>
</dbReference>
<dbReference type="GO" id="GO:0007160">
    <property type="term" value="P:cell-matrix adhesion"/>
    <property type="evidence" value="ECO:0007669"/>
    <property type="project" value="InterPro"/>
</dbReference>
<gene>
    <name evidence="11" type="ORF">EDS130_LOCUS29272</name>
</gene>
<dbReference type="PANTHER" id="PTHR13802">
    <property type="entry name" value="MUCIN 4-RELATED"/>
    <property type="match status" value="1"/>
</dbReference>
<dbReference type="InterPro" id="IPR005533">
    <property type="entry name" value="AMOP_dom"/>
</dbReference>
<protein>
    <submittedName>
        <fullName evidence="11">Uncharacterized protein</fullName>
    </submittedName>
</protein>
<dbReference type="EMBL" id="CAJNOJ010000197">
    <property type="protein sequence ID" value="CAF1275903.1"/>
    <property type="molecule type" value="Genomic_DNA"/>
</dbReference>
<dbReference type="OrthoDB" id="6236007at2759"/>
<keyword evidence="2 6" id="KW-0812">Transmembrane</keyword>
<dbReference type="PANTHER" id="PTHR13802:SF52">
    <property type="entry name" value="MUCIN-4"/>
    <property type="match status" value="1"/>
</dbReference>
<keyword evidence="4 6" id="KW-0472">Membrane</keyword>
<dbReference type="Pfam" id="PF06119">
    <property type="entry name" value="NIDO"/>
    <property type="match status" value="1"/>
</dbReference>
<evidence type="ECO:0000256" key="2">
    <source>
        <dbReference type="ARBA" id="ARBA00022692"/>
    </source>
</evidence>
<evidence type="ECO:0000256" key="6">
    <source>
        <dbReference type="SAM" id="Phobius"/>
    </source>
</evidence>
<dbReference type="AlphaFoldDB" id="A0A815BYJ8"/>
<reference evidence="11" key="1">
    <citation type="submission" date="2021-02" db="EMBL/GenBank/DDBJ databases">
        <authorList>
            <person name="Nowell W R."/>
        </authorList>
    </citation>
    <scope>NUCLEOTIDE SEQUENCE</scope>
</reference>
<dbReference type="Pfam" id="PF03782">
    <property type="entry name" value="AMOP"/>
    <property type="match status" value="1"/>
</dbReference>
<dbReference type="InterPro" id="IPR013783">
    <property type="entry name" value="Ig-like_fold"/>
</dbReference>
<evidence type="ECO:0000259" key="8">
    <source>
        <dbReference type="PROSITE" id="PS50856"/>
    </source>
</evidence>
<dbReference type="SMART" id="SM00539">
    <property type="entry name" value="NIDO"/>
    <property type="match status" value="1"/>
</dbReference>
<proteinExistence type="predicted"/>
<dbReference type="InterPro" id="IPR002909">
    <property type="entry name" value="IPT_dom"/>
</dbReference>
<evidence type="ECO:0000313" key="11">
    <source>
        <dbReference type="EMBL" id="CAF1275903.1"/>
    </source>
</evidence>
<comment type="caution">
    <text evidence="11">The sequence shown here is derived from an EMBL/GenBank/DDBJ whole genome shotgun (WGS) entry which is preliminary data.</text>
</comment>
<evidence type="ECO:0000256" key="1">
    <source>
        <dbReference type="ARBA" id="ARBA00004370"/>
    </source>
</evidence>
<feature type="signal peptide" evidence="7">
    <location>
        <begin position="1"/>
        <end position="19"/>
    </location>
</feature>
<dbReference type="PROSITE" id="PS51220">
    <property type="entry name" value="NIDO"/>
    <property type="match status" value="1"/>
</dbReference>
<organism evidence="11 12">
    <name type="scientific">Adineta ricciae</name>
    <name type="common">Rotifer</name>
    <dbReference type="NCBI Taxonomy" id="249248"/>
    <lineage>
        <taxon>Eukaryota</taxon>
        <taxon>Metazoa</taxon>
        <taxon>Spiralia</taxon>
        <taxon>Gnathifera</taxon>
        <taxon>Rotifera</taxon>
        <taxon>Eurotatoria</taxon>
        <taxon>Bdelloidea</taxon>
        <taxon>Adinetida</taxon>
        <taxon>Adinetidae</taxon>
        <taxon>Adineta</taxon>
    </lineage>
</organism>
<evidence type="ECO:0000256" key="5">
    <source>
        <dbReference type="ARBA" id="ARBA00023157"/>
    </source>
</evidence>
<dbReference type="PROSITE" id="PS50856">
    <property type="entry name" value="AMOP"/>
    <property type="match status" value="1"/>
</dbReference>
<keyword evidence="3 6" id="KW-1133">Transmembrane helix</keyword>